<comment type="caution">
    <text evidence="2">The sequence shown here is derived from an EMBL/GenBank/DDBJ whole genome shotgun (WGS) entry which is preliminary data.</text>
</comment>
<feature type="region of interest" description="Disordered" evidence="1">
    <location>
        <begin position="1"/>
        <end position="32"/>
    </location>
</feature>
<feature type="compositionally biased region" description="Polar residues" evidence="1">
    <location>
        <begin position="1"/>
        <end position="10"/>
    </location>
</feature>
<feature type="compositionally biased region" description="Polar residues" evidence="1">
    <location>
        <begin position="65"/>
        <end position="81"/>
    </location>
</feature>
<organism evidence="2 3">
    <name type="scientific">Polyplax serrata</name>
    <name type="common">Common mouse louse</name>
    <dbReference type="NCBI Taxonomy" id="468196"/>
    <lineage>
        <taxon>Eukaryota</taxon>
        <taxon>Metazoa</taxon>
        <taxon>Ecdysozoa</taxon>
        <taxon>Arthropoda</taxon>
        <taxon>Hexapoda</taxon>
        <taxon>Insecta</taxon>
        <taxon>Pterygota</taxon>
        <taxon>Neoptera</taxon>
        <taxon>Paraneoptera</taxon>
        <taxon>Psocodea</taxon>
        <taxon>Troctomorpha</taxon>
        <taxon>Phthiraptera</taxon>
        <taxon>Anoplura</taxon>
        <taxon>Polyplacidae</taxon>
        <taxon>Polyplax</taxon>
    </lineage>
</organism>
<evidence type="ECO:0000313" key="2">
    <source>
        <dbReference type="EMBL" id="KAK6637580.1"/>
    </source>
</evidence>
<feature type="region of interest" description="Disordered" evidence="1">
    <location>
        <begin position="46"/>
        <end position="87"/>
    </location>
</feature>
<proteinExistence type="predicted"/>
<accession>A0ABR1B7J6</accession>
<name>A0ABR1B7J6_POLSC</name>
<dbReference type="EMBL" id="JAWJWF010000002">
    <property type="protein sequence ID" value="KAK6637580.1"/>
    <property type="molecule type" value="Genomic_DNA"/>
</dbReference>
<sequence>MATPVDNTATIGLGKGDKARKEQKAGDLETVQKKNDANEILIPMAAVRSSGPLEKPTGRRRNSKYTHTGSDLTGDQTSGRTTILVLN</sequence>
<reference evidence="2 3" key="1">
    <citation type="submission" date="2023-09" db="EMBL/GenBank/DDBJ databases">
        <title>Genomes of two closely related lineages of the louse Polyplax serrata with different host specificities.</title>
        <authorList>
            <person name="Martinu J."/>
            <person name="Tarabai H."/>
            <person name="Stefka J."/>
            <person name="Hypsa V."/>
        </authorList>
    </citation>
    <scope>NUCLEOTIDE SEQUENCE [LARGE SCALE GENOMIC DNA]</scope>
    <source>
        <strain evidence="2">98ZLc_SE</strain>
    </source>
</reference>
<keyword evidence="3" id="KW-1185">Reference proteome</keyword>
<evidence type="ECO:0000256" key="1">
    <source>
        <dbReference type="SAM" id="MobiDB-lite"/>
    </source>
</evidence>
<protein>
    <submittedName>
        <fullName evidence="2">Uncharacterized protein</fullName>
    </submittedName>
</protein>
<gene>
    <name evidence="2" type="ORF">RUM44_008002</name>
</gene>
<evidence type="ECO:0000313" key="3">
    <source>
        <dbReference type="Proteomes" id="UP001359485"/>
    </source>
</evidence>
<dbReference type="Proteomes" id="UP001359485">
    <property type="component" value="Unassembled WGS sequence"/>
</dbReference>
<feature type="compositionally biased region" description="Basic and acidic residues" evidence="1">
    <location>
        <begin position="15"/>
        <end position="32"/>
    </location>
</feature>